<proteinExistence type="predicted"/>
<dbReference type="Proteomes" id="UP000092124">
    <property type="component" value="Unassembled WGS sequence"/>
</dbReference>
<feature type="non-terminal residue" evidence="2">
    <location>
        <position position="83"/>
    </location>
</feature>
<evidence type="ECO:0000313" key="2">
    <source>
        <dbReference type="EMBL" id="OBS58655.1"/>
    </source>
</evidence>
<evidence type="ECO:0000313" key="3">
    <source>
        <dbReference type="Proteomes" id="UP000092124"/>
    </source>
</evidence>
<dbReference type="EMBL" id="LZPO01113839">
    <property type="protein sequence ID" value="OBS58655.1"/>
    <property type="molecule type" value="Genomic_DNA"/>
</dbReference>
<comment type="caution">
    <text evidence="2">The sequence shown here is derived from an EMBL/GenBank/DDBJ whole genome shotgun (WGS) entry which is preliminary data.</text>
</comment>
<feature type="region of interest" description="Disordered" evidence="1">
    <location>
        <begin position="1"/>
        <end position="83"/>
    </location>
</feature>
<gene>
    <name evidence="2" type="ORF">A6R68_10220</name>
</gene>
<organism evidence="2 3">
    <name type="scientific">Neotoma lepida</name>
    <name type="common">Desert woodrat</name>
    <dbReference type="NCBI Taxonomy" id="56216"/>
    <lineage>
        <taxon>Eukaryota</taxon>
        <taxon>Metazoa</taxon>
        <taxon>Chordata</taxon>
        <taxon>Craniata</taxon>
        <taxon>Vertebrata</taxon>
        <taxon>Euteleostomi</taxon>
        <taxon>Mammalia</taxon>
        <taxon>Eutheria</taxon>
        <taxon>Euarchontoglires</taxon>
        <taxon>Glires</taxon>
        <taxon>Rodentia</taxon>
        <taxon>Myomorpha</taxon>
        <taxon>Muroidea</taxon>
        <taxon>Cricetidae</taxon>
        <taxon>Neotominae</taxon>
        <taxon>Neotoma</taxon>
    </lineage>
</organism>
<accession>A0A1A6FYL7</accession>
<feature type="non-terminal residue" evidence="2">
    <location>
        <position position="1"/>
    </location>
</feature>
<feature type="compositionally biased region" description="Low complexity" evidence="1">
    <location>
        <begin position="9"/>
        <end position="33"/>
    </location>
</feature>
<protein>
    <submittedName>
        <fullName evidence="2">Uncharacterized protein</fullName>
    </submittedName>
</protein>
<name>A0A1A6FYL7_NEOLE</name>
<sequence length="83" mass="8960">QQLKETRQKLAQYQQQQSQASAPSTSRTTSSESVHQAEATSKDCSRLTNGPSNGSSSRQRTSGSGFHREANTTEDDFPPSSGN</sequence>
<dbReference type="STRING" id="56216.A0A1A6FYL7"/>
<evidence type="ECO:0000256" key="1">
    <source>
        <dbReference type="SAM" id="MobiDB-lite"/>
    </source>
</evidence>
<dbReference type="AlphaFoldDB" id="A0A1A6FYL7"/>
<feature type="compositionally biased region" description="Low complexity" evidence="1">
    <location>
        <begin position="52"/>
        <end position="65"/>
    </location>
</feature>
<keyword evidence="3" id="KW-1185">Reference proteome</keyword>
<reference evidence="2 3" key="1">
    <citation type="submission" date="2016-06" db="EMBL/GenBank/DDBJ databases">
        <title>The Draft Genome Sequence and Annotation of the Desert Woodrat Neotoma lepida.</title>
        <authorList>
            <person name="Campbell M."/>
            <person name="Oakeson K.F."/>
            <person name="Yandell M."/>
            <person name="Halpert J.R."/>
            <person name="Dearing D."/>
        </authorList>
    </citation>
    <scope>NUCLEOTIDE SEQUENCE [LARGE SCALE GENOMIC DNA]</scope>
    <source>
        <strain evidence="2">417</strain>
        <tissue evidence="2">Liver</tissue>
    </source>
</reference>